<organism evidence="1 2">
    <name type="scientific">Leptospira interrogans str. 2006001854</name>
    <dbReference type="NCBI Taxonomy" id="1001590"/>
    <lineage>
        <taxon>Bacteria</taxon>
        <taxon>Pseudomonadati</taxon>
        <taxon>Spirochaetota</taxon>
        <taxon>Spirochaetia</taxon>
        <taxon>Leptospirales</taxon>
        <taxon>Leptospiraceae</taxon>
        <taxon>Leptospira</taxon>
    </lineage>
</organism>
<evidence type="ECO:0000313" key="1">
    <source>
        <dbReference type="EMBL" id="EMM82320.1"/>
    </source>
</evidence>
<dbReference type="AlphaFoldDB" id="M6GC14"/>
<gene>
    <name evidence="1" type="ORF">LEP1GSC037_2819</name>
</gene>
<proteinExistence type="predicted"/>
<sequence>MQFPHFIFYEKLSYYKIKILYQTCVQLAKTLELKKAVVSKF</sequence>
<name>M6GC14_LEPIR</name>
<evidence type="ECO:0000313" key="2">
    <source>
        <dbReference type="Proteomes" id="UP000012128"/>
    </source>
</evidence>
<accession>M6GC14</accession>
<reference evidence="1 2" key="1">
    <citation type="submission" date="2013-01" db="EMBL/GenBank/DDBJ databases">
        <authorList>
            <person name="Harkins D.M."/>
            <person name="Durkin A.S."/>
            <person name="Brinkac L.M."/>
            <person name="Haft D.H."/>
            <person name="Selengut J.D."/>
            <person name="Sanka R."/>
            <person name="DePew J."/>
            <person name="Purushe J."/>
            <person name="Hospenthal D.R."/>
            <person name="Murray C.K."/>
            <person name="Pimentel G."/>
            <person name="Wasfy M."/>
            <person name="Parker T."/>
            <person name="Miller R.S."/>
            <person name="Vinetz J.M."/>
            <person name="Sutton G.G."/>
            <person name="Nierman W.C."/>
            <person name="Fouts D.E."/>
        </authorList>
    </citation>
    <scope>NUCLEOTIDE SEQUENCE [LARGE SCALE GENOMIC DNA]</scope>
    <source>
        <strain evidence="1 2">2006001854</strain>
    </source>
</reference>
<comment type="caution">
    <text evidence="1">The sequence shown here is derived from an EMBL/GenBank/DDBJ whole genome shotgun (WGS) entry which is preliminary data.</text>
</comment>
<protein>
    <submittedName>
        <fullName evidence="1">Uncharacterized protein</fullName>
    </submittedName>
</protein>
<dbReference type="Proteomes" id="UP000012128">
    <property type="component" value="Unassembled WGS sequence"/>
</dbReference>
<dbReference type="EMBL" id="AFLW02000087">
    <property type="protein sequence ID" value="EMM82320.1"/>
    <property type="molecule type" value="Genomic_DNA"/>
</dbReference>